<dbReference type="AlphaFoldDB" id="A0A1S8CM70"/>
<name>A0A1S8CM70_9GAMM</name>
<proteinExistence type="predicted"/>
<accession>A0A1S8CM70</accession>
<gene>
    <name evidence="1" type="ORF">BMI79_08195</name>
</gene>
<dbReference type="OrthoDB" id="9800877at2"/>
<protein>
    <submittedName>
        <fullName evidence="1">Uncharacterized protein</fullName>
    </submittedName>
</protein>
<evidence type="ECO:0000313" key="1">
    <source>
        <dbReference type="EMBL" id="OMQ24789.1"/>
    </source>
</evidence>
<reference evidence="1 2" key="1">
    <citation type="submission" date="2016-11" db="EMBL/GenBank/DDBJ databases">
        <title>Rahnella oryzae sp. nov., isolated from rice root.</title>
        <authorList>
            <person name="Zhang X.-X."/>
            <person name="Zhang J."/>
        </authorList>
    </citation>
    <scope>NUCLEOTIDE SEQUENCE [LARGE SCALE GENOMIC DNA]</scope>
    <source>
        <strain evidence="1 2">J11-6</strain>
    </source>
</reference>
<evidence type="ECO:0000313" key="2">
    <source>
        <dbReference type="Proteomes" id="UP000216021"/>
    </source>
</evidence>
<organism evidence="1 2">
    <name type="scientific">Serratia oryzae</name>
    <dbReference type="NCBI Taxonomy" id="2034155"/>
    <lineage>
        <taxon>Bacteria</taxon>
        <taxon>Pseudomonadati</taxon>
        <taxon>Pseudomonadota</taxon>
        <taxon>Gammaproteobacteria</taxon>
        <taxon>Enterobacterales</taxon>
        <taxon>Yersiniaceae</taxon>
        <taxon>Serratia</taxon>
    </lineage>
</organism>
<comment type="caution">
    <text evidence="1">The sequence shown here is derived from an EMBL/GenBank/DDBJ whole genome shotgun (WGS) entry which is preliminary data.</text>
</comment>
<dbReference type="RefSeq" id="WP_076941671.1">
    <property type="nucleotide sequence ID" value="NZ_MOXD01000003.1"/>
</dbReference>
<keyword evidence="2" id="KW-1185">Reference proteome</keyword>
<dbReference type="Proteomes" id="UP000216021">
    <property type="component" value="Unassembled WGS sequence"/>
</dbReference>
<dbReference type="EMBL" id="MOXD01000003">
    <property type="protein sequence ID" value="OMQ24789.1"/>
    <property type="molecule type" value="Genomic_DNA"/>
</dbReference>
<sequence length="72" mass="8325">MNIDALLTSKDPDKLRALALKLLADLEQQTQRNQSQTCYIQQLEEVSTPRFMTVTVALTIKTTKINWMRNML</sequence>